<proteinExistence type="predicted"/>
<dbReference type="GO" id="GO:0008168">
    <property type="term" value="F:methyltransferase activity"/>
    <property type="evidence" value="ECO:0007669"/>
    <property type="project" value="UniProtKB-KW"/>
</dbReference>
<evidence type="ECO:0000313" key="2">
    <source>
        <dbReference type="EMBL" id="TFK26712.1"/>
    </source>
</evidence>
<dbReference type="EMBL" id="ML210172">
    <property type="protein sequence ID" value="TFK26712.1"/>
    <property type="molecule type" value="Genomic_DNA"/>
</dbReference>
<evidence type="ECO:0000256" key="1">
    <source>
        <dbReference type="SAM" id="MobiDB-lite"/>
    </source>
</evidence>
<sequence length="378" mass="42989">MDYSDYSDNDSDVGMSFSDASTAPPSPRSANSELESEGDSVSMRSGSPSSLLSISSSVKRRSYRHAHGRTMNSSSDVYSYPADEEEIDRLHKQHLFLIEATGEKYSPPIYEVMTSALVDGKPKACLDLGCGSGSWIIDFARDFPESEAVGVDLVPTLQENSSIPDNCWSEVDDLNYGMEHFYDRFDIAHGRFIVSGIKDYRALIDEMSRVLRPRGVLDICETDYCVYDINYQKIVVSPHELGPPWYARFLTFASEAATALGSSTAAIHKIYDWLSEHPGFEEVQYREYWFPVSPWMDKDRDPFNYKIGGAVRDDILEFLGAVRVLFLRRGHREEVVDELINNTRYELLQAKLPCYVRMLSINGRRKADYNPRRRQVPT</sequence>
<dbReference type="InterPro" id="IPR029063">
    <property type="entry name" value="SAM-dependent_MTases_sf"/>
</dbReference>
<dbReference type="PANTHER" id="PTHR43591:SF24">
    <property type="entry name" value="2-METHOXY-6-POLYPRENYL-1,4-BENZOQUINOL METHYLASE, MITOCHONDRIAL"/>
    <property type="match status" value="1"/>
</dbReference>
<reference evidence="2 3" key="1">
    <citation type="journal article" date="2019" name="Nat. Ecol. Evol.">
        <title>Megaphylogeny resolves global patterns of mushroom evolution.</title>
        <authorList>
            <person name="Varga T."/>
            <person name="Krizsan K."/>
            <person name="Foldi C."/>
            <person name="Dima B."/>
            <person name="Sanchez-Garcia M."/>
            <person name="Sanchez-Ramirez S."/>
            <person name="Szollosi G.J."/>
            <person name="Szarkandi J.G."/>
            <person name="Papp V."/>
            <person name="Albert L."/>
            <person name="Andreopoulos W."/>
            <person name="Angelini C."/>
            <person name="Antonin V."/>
            <person name="Barry K.W."/>
            <person name="Bougher N.L."/>
            <person name="Buchanan P."/>
            <person name="Buyck B."/>
            <person name="Bense V."/>
            <person name="Catcheside P."/>
            <person name="Chovatia M."/>
            <person name="Cooper J."/>
            <person name="Damon W."/>
            <person name="Desjardin D."/>
            <person name="Finy P."/>
            <person name="Geml J."/>
            <person name="Haridas S."/>
            <person name="Hughes K."/>
            <person name="Justo A."/>
            <person name="Karasinski D."/>
            <person name="Kautmanova I."/>
            <person name="Kiss B."/>
            <person name="Kocsube S."/>
            <person name="Kotiranta H."/>
            <person name="LaButti K.M."/>
            <person name="Lechner B.E."/>
            <person name="Liimatainen K."/>
            <person name="Lipzen A."/>
            <person name="Lukacs Z."/>
            <person name="Mihaltcheva S."/>
            <person name="Morgado L.N."/>
            <person name="Niskanen T."/>
            <person name="Noordeloos M.E."/>
            <person name="Ohm R.A."/>
            <person name="Ortiz-Santana B."/>
            <person name="Ovrebo C."/>
            <person name="Racz N."/>
            <person name="Riley R."/>
            <person name="Savchenko A."/>
            <person name="Shiryaev A."/>
            <person name="Soop K."/>
            <person name="Spirin V."/>
            <person name="Szebenyi C."/>
            <person name="Tomsovsky M."/>
            <person name="Tulloss R.E."/>
            <person name="Uehling J."/>
            <person name="Grigoriev I.V."/>
            <person name="Vagvolgyi C."/>
            <person name="Papp T."/>
            <person name="Martin F.M."/>
            <person name="Miettinen O."/>
            <person name="Hibbett D.S."/>
            <person name="Nagy L.G."/>
        </authorList>
    </citation>
    <scope>NUCLEOTIDE SEQUENCE [LARGE SCALE GENOMIC DNA]</scope>
    <source>
        <strain evidence="2 3">CBS 121175</strain>
    </source>
</reference>
<feature type="compositionally biased region" description="Polar residues" evidence="1">
    <location>
        <begin position="18"/>
        <end position="33"/>
    </location>
</feature>
<evidence type="ECO:0000313" key="3">
    <source>
        <dbReference type="Proteomes" id="UP000307440"/>
    </source>
</evidence>
<feature type="compositionally biased region" description="Low complexity" evidence="1">
    <location>
        <begin position="40"/>
        <end position="54"/>
    </location>
</feature>
<keyword evidence="2" id="KW-0808">Transferase</keyword>
<keyword evidence="2" id="KW-0489">Methyltransferase</keyword>
<feature type="compositionally biased region" description="Acidic residues" evidence="1">
    <location>
        <begin position="1"/>
        <end position="11"/>
    </location>
</feature>
<dbReference type="Gene3D" id="3.40.50.150">
    <property type="entry name" value="Vaccinia Virus protein VP39"/>
    <property type="match status" value="1"/>
</dbReference>
<dbReference type="Proteomes" id="UP000307440">
    <property type="component" value="Unassembled WGS sequence"/>
</dbReference>
<gene>
    <name evidence="2" type="ORF">FA15DRAFT_702635</name>
</gene>
<dbReference type="CDD" id="cd02440">
    <property type="entry name" value="AdoMet_MTases"/>
    <property type="match status" value="1"/>
</dbReference>
<dbReference type="SUPFAM" id="SSF53335">
    <property type="entry name" value="S-adenosyl-L-methionine-dependent methyltransferases"/>
    <property type="match status" value="1"/>
</dbReference>
<dbReference type="Pfam" id="PF13489">
    <property type="entry name" value="Methyltransf_23"/>
    <property type="match status" value="1"/>
</dbReference>
<dbReference type="GO" id="GO:0032259">
    <property type="term" value="P:methylation"/>
    <property type="evidence" value="ECO:0007669"/>
    <property type="project" value="UniProtKB-KW"/>
</dbReference>
<name>A0A5C3L285_COPMA</name>
<keyword evidence="3" id="KW-1185">Reference proteome</keyword>
<dbReference type="AlphaFoldDB" id="A0A5C3L285"/>
<feature type="region of interest" description="Disordered" evidence="1">
    <location>
        <begin position="1"/>
        <end position="54"/>
    </location>
</feature>
<accession>A0A5C3L285</accession>
<protein>
    <submittedName>
        <fullName evidence="2">S-adenosyl-L-methionine-dependent methyltransferase</fullName>
    </submittedName>
</protein>
<organism evidence="2 3">
    <name type="scientific">Coprinopsis marcescibilis</name>
    <name type="common">Agaric fungus</name>
    <name type="synonym">Psathyrella marcescibilis</name>
    <dbReference type="NCBI Taxonomy" id="230819"/>
    <lineage>
        <taxon>Eukaryota</taxon>
        <taxon>Fungi</taxon>
        <taxon>Dikarya</taxon>
        <taxon>Basidiomycota</taxon>
        <taxon>Agaricomycotina</taxon>
        <taxon>Agaricomycetes</taxon>
        <taxon>Agaricomycetidae</taxon>
        <taxon>Agaricales</taxon>
        <taxon>Agaricineae</taxon>
        <taxon>Psathyrellaceae</taxon>
        <taxon>Coprinopsis</taxon>
    </lineage>
</organism>
<dbReference type="PANTHER" id="PTHR43591">
    <property type="entry name" value="METHYLTRANSFERASE"/>
    <property type="match status" value="1"/>
</dbReference>
<dbReference type="STRING" id="230819.A0A5C3L285"/>
<dbReference type="OrthoDB" id="2013972at2759"/>